<keyword evidence="2" id="KW-0472">Membrane</keyword>
<name>A0ABX1DBC2_9FLAO</name>
<dbReference type="Pfam" id="PF13715">
    <property type="entry name" value="CarbopepD_reg_2"/>
    <property type="match status" value="1"/>
</dbReference>
<dbReference type="InterPro" id="IPR036942">
    <property type="entry name" value="Beta-barrel_TonB_sf"/>
</dbReference>
<dbReference type="EMBL" id="JAAVJS010000011">
    <property type="protein sequence ID" value="NJX15653.1"/>
    <property type="molecule type" value="Genomic_DNA"/>
</dbReference>
<dbReference type="RefSeq" id="WP_167917894.1">
    <property type="nucleotide sequence ID" value="NZ_JAAVJS010000011.1"/>
</dbReference>
<dbReference type="Gene3D" id="2.40.170.20">
    <property type="entry name" value="TonB-dependent receptor, beta-barrel domain"/>
    <property type="match status" value="1"/>
</dbReference>
<dbReference type="InterPro" id="IPR008969">
    <property type="entry name" value="CarboxyPept-like_regulatory"/>
</dbReference>
<reference evidence="5 6" key="1">
    <citation type="submission" date="2020-03" db="EMBL/GenBank/DDBJ databases">
        <title>Tamlana sp. nov, isolated from XXX.</title>
        <authorList>
            <person name="Cao W.R."/>
        </authorList>
    </citation>
    <scope>NUCLEOTIDE SEQUENCE [LARGE SCALE GENOMIC DNA]</scope>
    <source>
        <strain evidence="5 6">HST1-43</strain>
    </source>
</reference>
<proteinExistence type="predicted"/>
<dbReference type="Gene3D" id="2.170.130.10">
    <property type="entry name" value="TonB-dependent receptor, plug domain"/>
    <property type="match status" value="1"/>
</dbReference>
<keyword evidence="3" id="KW-0998">Cell outer membrane</keyword>
<evidence type="ECO:0000256" key="1">
    <source>
        <dbReference type="ARBA" id="ARBA00004442"/>
    </source>
</evidence>
<evidence type="ECO:0000313" key="6">
    <source>
        <dbReference type="Proteomes" id="UP000760545"/>
    </source>
</evidence>
<gene>
    <name evidence="5" type="ORF">HC176_09135</name>
</gene>
<accession>A0ABX1DBC2</accession>
<evidence type="ECO:0000259" key="4">
    <source>
        <dbReference type="Pfam" id="PF07715"/>
    </source>
</evidence>
<comment type="caution">
    <text evidence="5">The sequence shown here is derived from an EMBL/GenBank/DDBJ whole genome shotgun (WGS) entry which is preliminary data.</text>
</comment>
<evidence type="ECO:0000313" key="5">
    <source>
        <dbReference type="EMBL" id="NJX15653.1"/>
    </source>
</evidence>
<dbReference type="InterPro" id="IPR012910">
    <property type="entry name" value="Plug_dom"/>
</dbReference>
<dbReference type="SUPFAM" id="SSF56935">
    <property type="entry name" value="Porins"/>
    <property type="match status" value="1"/>
</dbReference>
<dbReference type="SUPFAM" id="SSF49464">
    <property type="entry name" value="Carboxypeptidase regulatory domain-like"/>
    <property type="match status" value="1"/>
</dbReference>
<feature type="domain" description="TonB-dependent receptor plug" evidence="4">
    <location>
        <begin position="143"/>
        <end position="221"/>
    </location>
</feature>
<keyword evidence="6" id="KW-1185">Reference proteome</keyword>
<protein>
    <submittedName>
        <fullName evidence="5">TonB-dependent receptor</fullName>
    </submittedName>
</protein>
<keyword evidence="5" id="KW-0675">Receptor</keyword>
<sequence length="761" mass="86154">MIVPQVDTAKIFCTIFILLFFGNVARAQKSITSRILDFDKNDVVEDVSVRIQNTDKGTYSNQDGFFTLDGVADHDVLVLSKIGYTTQQVRAGDLKSDVYLFQEVSALKEVLLRSFSSSQLKRVVPDQIYLSQNDIEKLPFVLGEKDVIKLIQYTPGVQQASEGQSGILVRGGNASMNLTLLDNIYLHNTAHLGGLFSAVNSDFVNSLEFSKAGFDAAYGGRLSSVTDLKTLKQPDTTHFQGSIGLLSAKLTGNIKLNKKNSLLLSGRRSYLEIFKPFFNDENSILGKKKNYFLYDFLAKHDSELSEKSTLQTTLYLTSDDFKDLTKGRNRRLSWGNLLLGTTFKYWVGDGLSSQTTMSLSNYKISFSDNDFPYNYNAHSSFNVFGVKHHFLWDKENYVLKIGAEYNKNEVLPKKVAANIQGSPFEILNQETYNYDEASVFGDVEFAVRGKLEAKMGLRLTSYITKENALVGKEEFFSFEPRVSFKYSLLNNQALKVSYHRLAQFVHQASVGAFSLPADFFVVSTEAVKPQFVNQFSLGHSYEKNSLQLNGALYFKRVSNYTEFENGSLNNLLSNNLYDDILTGHFNSYGFEASLNKKINKLTAQASVTLSKTIAKFDKINQGNYFSATFDRPVNISAIAHYALSDRIELGALFIFTSGQNYTRPQDIRIVNERPIINFEAKNASRFPNYHRLDLSCTYSFKPKGRWNSKLNLTLYNAYNNKNLFQTSFSTEGNVDDSYIEIKENRDYLFPFLPTVNWLFSF</sequence>
<dbReference type="Pfam" id="PF07715">
    <property type="entry name" value="Plug"/>
    <property type="match status" value="1"/>
</dbReference>
<evidence type="ECO:0000256" key="3">
    <source>
        <dbReference type="ARBA" id="ARBA00023237"/>
    </source>
</evidence>
<dbReference type="Proteomes" id="UP000760545">
    <property type="component" value="Unassembled WGS sequence"/>
</dbReference>
<comment type="subcellular location">
    <subcellularLocation>
        <location evidence="1">Cell outer membrane</location>
    </subcellularLocation>
</comment>
<dbReference type="InterPro" id="IPR037066">
    <property type="entry name" value="Plug_dom_sf"/>
</dbReference>
<evidence type="ECO:0000256" key="2">
    <source>
        <dbReference type="ARBA" id="ARBA00023136"/>
    </source>
</evidence>
<organism evidence="5 6">
    <name type="scientific">Tamlana crocina</name>
    <dbReference type="NCBI Taxonomy" id="393006"/>
    <lineage>
        <taxon>Bacteria</taxon>
        <taxon>Pseudomonadati</taxon>
        <taxon>Bacteroidota</taxon>
        <taxon>Flavobacteriia</taxon>
        <taxon>Flavobacteriales</taxon>
        <taxon>Flavobacteriaceae</taxon>
        <taxon>Tamlana</taxon>
    </lineage>
</organism>